<dbReference type="PROSITE" id="PS01137">
    <property type="entry name" value="TATD_1"/>
    <property type="match status" value="1"/>
</dbReference>
<name>A0ABV6DHL6_9BACL</name>
<dbReference type="Pfam" id="PF13407">
    <property type="entry name" value="Peripla_BP_4"/>
    <property type="match status" value="1"/>
</dbReference>
<comment type="similarity">
    <text evidence="2">Belongs to the bacterial solute-binding protein 2 family.</text>
</comment>
<dbReference type="Proteomes" id="UP001589776">
    <property type="component" value="Unassembled WGS sequence"/>
</dbReference>
<evidence type="ECO:0000256" key="1">
    <source>
        <dbReference type="ARBA" id="ARBA00004196"/>
    </source>
</evidence>
<dbReference type="PANTHER" id="PTHR30036">
    <property type="entry name" value="D-XYLOSE-BINDING PERIPLASMIC PROTEIN"/>
    <property type="match status" value="1"/>
</dbReference>
<reference evidence="5 6" key="1">
    <citation type="submission" date="2024-09" db="EMBL/GenBank/DDBJ databases">
        <authorList>
            <person name="Sun Q."/>
            <person name="Mori K."/>
        </authorList>
    </citation>
    <scope>NUCLEOTIDE SEQUENCE [LARGE SCALE GENOMIC DNA]</scope>
    <source>
        <strain evidence="5 6">CCM 7759</strain>
    </source>
</reference>
<evidence type="ECO:0000313" key="5">
    <source>
        <dbReference type="EMBL" id="MFC0212143.1"/>
    </source>
</evidence>
<sequence>MRRHKKFCMLWMLLLFTLCSCSGAAPIQSEWGHRAADTSYSDAAAMKRSDPLVFGIIYPMAHPFYEKITESIEAASEPYPIQLIVKAPDEINLEQQIRMMETLMKQKVHGIAIDPIDPEALAPFINKAVQSGIPVVCFESDVPGSERYSYIGSDPLKEGTLMGQVIDRELNGKGMMMIEGSLSGSPQQSQRLEGILQYMRKQTEIQVLDIRYHNGNSELAIADMQHMIDAHPHFDALVSLDMISSTSSILVWKSQGLKRYAVTFGLTPDVKEALLNGQIHSVISANEHLWGDKIIEQLLAAHNKIPSTNWIDTGYMEVGQRDIPNPY</sequence>
<dbReference type="Gene3D" id="3.40.50.2300">
    <property type="match status" value="2"/>
</dbReference>
<feature type="chain" id="PRO_5046319459" evidence="3">
    <location>
        <begin position="25"/>
        <end position="327"/>
    </location>
</feature>
<dbReference type="InterPro" id="IPR025997">
    <property type="entry name" value="SBP_2_dom"/>
</dbReference>
<dbReference type="PANTHER" id="PTHR30036:SF7">
    <property type="entry name" value="ABC TRANSPORTER PERIPLASMIC-BINDING PROTEIN YPHF"/>
    <property type="match status" value="1"/>
</dbReference>
<evidence type="ECO:0000256" key="3">
    <source>
        <dbReference type="SAM" id="SignalP"/>
    </source>
</evidence>
<evidence type="ECO:0000256" key="2">
    <source>
        <dbReference type="ARBA" id="ARBA00007639"/>
    </source>
</evidence>
<comment type="caution">
    <text evidence="5">The sequence shown here is derived from an EMBL/GenBank/DDBJ whole genome shotgun (WGS) entry which is preliminary data.</text>
</comment>
<dbReference type="PROSITE" id="PS51257">
    <property type="entry name" value="PROKAR_LIPOPROTEIN"/>
    <property type="match status" value="1"/>
</dbReference>
<accession>A0ABV6DHL6</accession>
<gene>
    <name evidence="5" type="ORF">ACFFK0_06680</name>
</gene>
<dbReference type="EMBL" id="JBHLWN010000027">
    <property type="protein sequence ID" value="MFC0212143.1"/>
    <property type="molecule type" value="Genomic_DNA"/>
</dbReference>
<dbReference type="RefSeq" id="WP_377469243.1">
    <property type="nucleotide sequence ID" value="NZ_JBHLWN010000027.1"/>
</dbReference>
<feature type="domain" description="Periplasmic binding protein" evidence="4">
    <location>
        <begin position="57"/>
        <end position="301"/>
    </location>
</feature>
<evidence type="ECO:0000313" key="6">
    <source>
        <dbReference type="Proteomes" id="UP001589776"/>
    </source>
</evidence>
<organism evidence="5 6">
    <name type="scientific">Paenibacillus chartarius</name>
    <dbReference type="NCBI Taxonomy" id="747481"/>
    <lineage>
        <taxon>Bacteria</taxon>
        <taxon>Bacillati</taxon>
        <taxon>Bacillota</taxon>
        <taxon>Bacilli</taxon>
        <taxon>Bacillales</taxon>
        <taxon>Paenibacillaceae</taxon>
        <taxon>Paenibacillus</taxon>
    </lineage>
</organism>
<dbReference type="InterPro" id="IPR050555">
    <property type="entry name" value="Bact_Solute-Bind_Prot2"/>
</dbReference>
<protein>
    <submittedName>
        <fullName evidence="5">Sugar ABC transporter substrate-binding protein</fullName>
    </submittedName>
</protein>
<dbReference type="InterPro" id="IPR018228">
    <property type="entry name" value="DNase_TatD-rel_CS"/>
</dbReference>
<proteinExistence type="inferred from homology"/>
<feature type="signal peptide" evidence="3">
    <location>
        <begin position="1"/>
        <end position="24"/>
    </location>
</feature>
<dbReference type="InterPro" id="IPR028082">
    <property type="entry name" value="Peripla_BP_I"/>
</dbReference>
<keyword evidence="6" id="KW-1185">Reference proteome</keyword>
<evidence type="ECO:0000259" key="4">
    <source>
        <dbReference type="Pfam" id="PF13407"/>
    </source>
</evidence>
<dbReference type="SUPFAM" id="SSF53822">
    <property type="entry name" value="Periplasmic binding protein-like I"/>
    <property type="match status" value="1"/>
</dbReference>
<keyword evidence="3" id="KW-0732">Signal</keyword>
<comment type="subcellular location">
    <subcellularLocation>
        <location evidence="1">Cell envelope</location>
    </subcellularLocation>
</comment>